<name>A0A5J4Q469_9ZZZZ</name>
<evidence type="ECO:0008006" key="2">
    <source>
        <dbReference type="Google" id="ProtNLM"/>
    </source>
</evidence>
<dbReference type="AlphaFoldDB" id="A0A5J4Q469"/>
<comment type="caution">
    <text evidence="1">The sequence shown here is derived from an EMBL/GenBank/DDBJ whole genome shotgun (WGS) entry which is preliminary data.</text>
</comment>
<organism evidence="1">
    <name type="scientific">termite gut metagenome</name>
    <dbReference type="NCBI Taxonomy" id="433724"/>
    <lineage>
        <taxon>unclassified sequences</taxon>
        <taxon>metagenomes</taxon>
        <taxon>organismal metagenomes</taxon>
    </lineage>
</organism>
<dbReference type="SUPFAM" id="SSF143100">
    <property type="entry name" value="TTHA1013/TTHA0281-like"/>
    <property type="match status" value="1"/>
</dbReference>
<proteinExistence type="predicted"/>
<sequence>MKVIAVITKSKDNYYGIYVEEDLPGFGLGGFGFSVEEAKEDMLLALSEYKEMCTERNLPAPPELEFEYRYDLDSFPEMATQRENVEHPLSLYFST</sequence>
<gene>
    <name evidence="1" type="ORF">EZS27_033358</name>
</gene>
<protein>
    <recommendedName>
        <fullName evidence="2">HicB-like antitoxin of toxin-antitoxin system domain-containing protein</fullName>
    </recommendedName>
</protein>
<accession>A0A5J4Q469</accession>
<dbReference type="InterPro" id="IPR035069">
    <property type="entry name" value="TTHA1013/TTHA0281-like"/>
</dbReference>
<evidence type="ECO:0000313" key="1">
    <source>
        <dbReference type="EMBL" id="KAA6316312.1"/>
    </source>
</evidence>
<dbReference type="EMBL" id="SNRY01004926">
    <property type="protein sequence ID" value="KAA6316312.1"/>
    <property type="molecule type" value="Genomic_DNA"/>
</dbReference>
<reference evidence="1" key="1">
    <citation type="submission" date="2019-03" db="EMBL/GenBank/DDBJ databases">
        <title>Single cell metagenomics reveals metabolic interactions within the superorganism composed of flagellate Streblomastix strix and complex community of Bacteroidetes bacteria on its surface.</title>
        <authorList>
            <person name="Treitli S.C."/>
            <person name="Kolisko M."/>
            <person name="Husnik F."/>
            <person name="Keeling P."/>
            <person name="Hampl V."/>
        </authorList>
    </citation>
    <scope>NUCLEOTIDE SEQUENCE</scope>
    <source>
        <strain evidence="1">STM</strain>
    </source>
</reference>